<dbReference type="GO" id="GO:0016787">
    <property type="term" value="F:hydrolase activity"/>
    <property type="evidence" value="ECO:0007669"/>
    <property type="project" value="UniProtKB-KW"/>
</dbReference>
<dbReference type="EMBL" id="GBEZ01008514">
    <property type="protein sequence ID" value="JAC77030.1"/>
    <property type="molecule type" value="Transcribed_RNA"/>
</dbReference>
<proteinExistence type="predicted"/>
<sequence>MEDSCPGAFHDDVEYTSVAGKFLKGATFTGSGGDGAVTFNQRVVGAGYQQVCGSAEVWGDGVVPVPAALLEGSAQVVLDGVYHSPLGAVEPKEPAPPGAQPAARPWYGSVGVIDQWLGSVTGERAMEPDNASALDTTRLP</sequence>
<reference evidence="1" key="1">
    <citation type="submission" date="2014-05" db="EMBL/GenBank/DDBJ databases">
        <title>The transcriptome of the halophilic microalga Tetraselmis sp. GSL018 isolated from the Great Salt Lake, Utah.</title>
        <authorList>
            <person name="Jinkerson R.E."/>
            <person name="D'Adamo S."/>
            <person name="Posewitz M.C."/>
        </authorList>
    </citation>
    <scope>NUCLEOTIDE SEQUENCE</scope>
    <source>
        <strain evidence="1">GSL018</strain>
    </source>
</reference>
<name>A0A061S295_9CHLO</name>
<dbReference type="PANTHER" id="PTHR47909">
    <property type="entry name" value="ALPHA/BETA-HYDROLASES SUPERFAMILY PROTEIN"/>
    <property type="match status" value="1"/>
</dbReference>
<gene>
    <name evidence="1" type="ORF">TSPGSL018_18657</name>
</gene>
<keyword evidence="1" id="KW-0378">Hydrolase</keyword>
<dbReference type="PANTHER" id="PTHR47909:SF2">
    <property type="entry name" value="GPI INOSITOL-DEACYLASE"/>
    <property type="match status" value="1"/>
</dbReference>
<protein>
    <submittedName>
        <fullName evidence="1">Alpha beta-hydrolase</fullName>
    </submittedName>
</protein>
<organism evidence="1">
    <name type="scientific">Tetraselmis sp. GSL018</name>
    <dbReference type="NCBI Taxonomy" id="582737"/>
    <lineage>
        <taxon>Eukaryota</taxon>
        <taxon>Viridiplantae</taxon>
        <taxon>Chlorophyta</taxon>
        <taxon>core chlorophytes</taxon>
        <taxon>Chlorodendrophyceae</taxon>
        <taxon>Chlorodendrales</taxon>
        <taxon>Chlorodendraceae</taxon>
        <taxon>Tetraselmis</taxon>
    </lineage>
</organism>
<dbReference type="AlphaFoldDB" id="A0A061S295"/>
<evidence type="ECO:0000313" key="1">
    <source>
        <dbReference type="EMBL" id="JAC77030.1"/>
    </source>
</evidence>
<accession>A0A061S295</accession>